<evidence type="ECO:0000313" key="16">
    <source>
        <dbReference type="EMBL" id="EPS67243.1"/>
    </source>
</evidence>
<dbReference type="SUPFAM" id="SSF48264">
    <property type="entry name" value="Cytochrome P450"/>
    <property type="match status" value="1"/>
</dbReference>
<name>S8DVL5_9LAMI</name>
<feature type="chain" id="PRO_5004549932" description="Cytochrome P450" evidence="15">
    <location>
        <begin position="23"/>
        <end position="515"/>
    </location>
</feature>
<accession>S8DVL5</accession>
<feature type="non-terminal residue" evidence="16">
    <location>
        <position position="1"/>
    </location>
</feature>
<evidence type="ECO:0000256" key="4">
    <source>
        <dbReference type="ARBA" id="ARBA00022617"/>
    </source>
</evidence>
<dbReference type="GO" id="GO:0016020">
    <property type="term" value="C:membrane"/>
    <property type="evidence" value="ECO:0007669"/>
    <property type="project" value="UniProtKB-SubCell"/>
</dbReference>
<keyword evidence="5" id="KW-0812">Transmembrane</keyword>
<gene>
    <name evidence="16" type="ORF">M569_07532</name>
</gene>
<keyword evidence="14" id="KW-0175">Coiled coil</keyword>
<dbReference type="GO" id="GO:0016705">
    <property type="term" value="F:oxidoreductase activity, acting on paired donors, with incorporation or reduction of molecular oxygen"/>
    <property type="evidence" value="ECO:0007669"/>
    <property type="project" value="InterPro"/>
</dbReference>
<keyword evidence="6 12" id="KW-0479">Metal-binding</keyword>
<evidence type="ECO:0000256" key="8">
    <source>
        <dbReference type="ARBA" id="ARBA00023002"/>
    </source>
</evidence>
<evidence type="ECO:0000256" key="10">
    <source>
        <dbReference type="ARBA" id="ARBA00023033"/>
    </source>
</evidence>
<evidence type="ECO:0000256" key="5">
    <source>
        <dbReference type="ARBA" id="ARBA00022692"/>
    </source>
</evidence>
<evidence type="ECO:0000256" key="13">
    <source>
        <dbReference type="RuleBase" id="RU000461"/>
    </source>
</evidence>
<reference evidence="16 17" key="1">
    <citation type="journal article" date="2013" name="BMC Genomics">
        <title>The miniature genome of a carnivorous plant Genlisea aurea contains a low number of genes and short non-coding sequences.</title>
        <authorList>
            <person name="Leushkin E.V."/>
            <person name="Sutormin R.A."/>
            <person name="Nabieva E.R."/>
            <person name="Penin A.A."/>
            <person name="Kondrashov A.S."/>
            <person name="Logacheva M.D."/>
        </authorList>
    </citation>
    <scope>NUCLEOTIDE SEQUENCE [LARGE SCALE GENOMIC DNA]</scope>
</reference>
<dbReference type="OrthoDB" id="1470350at2759"/>
<evidence type="ECO:0000256" key="1">
    <source>
        <dbReference type="ARBA" id="ARBA00001971"/>
    </source>
</evidence>
<evidence type="ECO:0000256" key="15">
    <source>
        <dbReference type="SAM" id="SignalP"/>
    </source>
</evidence>
<proteinExistence type="inferred from homology"/>
<evidence type="ECO:0000256" key="9">
    <source>
        <dbReference type="ARBA" id="ARBA00023004"/>
    </source>
</evidence>
<dbReference type="EMBL" id="AUSU01003221">
    <property type="protein sequence ID" value="EPS67243.1"/>
    <property type="molecule type" value="Genomic_DNA"/>
</dbReference>
<keyword evidence="8 13" id="KW-0560">Oxidoreductase</keyword>
<comment type="similarity">
    <text evidence="3 13">Belongs to the cytochrome P450 family.</text>
</comment>
<keyword evidence="11" id="KW-0472">Membrane</keyword>
<keyword evidence="4 12" id="KW-0349">Heme</keyword>
<dbReference type="InterPro" id="IPR002401">
    <property type="entry name" value="Cyt_P450_E_grp-I"/>
</dbReference>
<dbReference type="Pfam" id="PF00067">
    <property type="entry name" value="p450"/>
    <property type="match status" value="2"/>
</dbReference>
<dbReference type="Gene3D" id="1.10.630.10">
    <property type="entry name" value="Cytochrome P450"/>
    <property type="match status" value="1"/>
</dbReference>
<evidence type="ECO:0000256" key="3">
    <source>
        <dbReference type="ARBA" id="ARBA00010617"/>
    </source>
</evidence>
<comment type="subcellular location">
    <subcellularLocation>
        <location evidence="2">Membrane</location>
        <topology evidence="2">Single-pass membrane protein</topology>
    </subcellularLocation>
</comment>
<dbReference type="PROSITE" id="PS00086">
    <property type="entry name" value="CYTOCHROME_P450"/>
    <property type="match status" value="1"/>
</dbReference>
<feature type="binding site" description="axial binding residue" evidence="12">
    <location>
        <position position="462"/>
    </location>
    <ligand>
        <name>heme</name>
        <dbReference type="ChEBI" id="CHEBI:30413"/>
    </ligand>
    <ligandPart>
        <name>Fe</name>
        <dbReference type="ChEBI" id="CHEBI:18248"/>
    </ligandPart>
</feature>
<dbReference type="Proteomes" id="UP000015453">
    <property type="component" value="Unassembled WGS sequence"/>
</dbReference>
<dbReference type="GO" id="GO:0004497">
    <property type="term" value="F:monooxygenase activity"/>
    <property type="evidence" value="ECO:0007669"/>
    <property type="project" value="UniProtKB-KW"/>
</dbReference>
<keyword evidence="10 13" id="KW-0503">Monooxygenase</keyword>
<feature type="non-terminal residue" evidence="16">
    <location>
        <position position="515"/>
    </location>
</feature>
<evidence type="ECO:0000313" key="17">
    <source>
        <dbReference type="Proteomes" id="UP000015453"/>
    </source>
</evidence>
<keyword evidence="9 12" id="KW-0408">Iron</keyword>
<evidence type="ECO:0000256" key="11">
    <source>
        <dbReference type="ARBA" id="ARBA00023136"/>
    </source>
</evidence>
<dbReference type="GO" id="GO:0020037">
    <property type="term" value="F:heme binding"/>
    <property type="evidence" value="ECO:0007669"/>
    <property type="project" value="InterPro"/>
</dbReference>
<dbReference type="PRINTS" id="PR00385">
    <property type="entry name" value="P450"/>
</dbReference>
<evidence type="ECO:0000256" key="12">
    <source>
        <dbReference type="PIRSR" id="PIRSR602401-1"/>
    </source>
</evidence>
<evidence type="ECO:0000256" key="6">
    <source>
        <dbReference type="ARBA" id="ARBA00022723"/>
    </source>
</evidence>
<evidence type="ECO:0000256" key="2">
    <source>
        <dbReference type="ARBA" id="ARBA00004167"/>
    </source>
</evidence>
<dbReference type="PRINTS" id="PR00463">
    <property type="entry name" value="EP450I"/>
</dbReference>
<protein>
    <recommendedName>
        <fullName evidence="18">Cytochrome P450</fullName>
    </recommendedName>
</protein>
<comment type="caution">
    <text evidence="16">The sequence shown here is derived from an EMBL/GenBank/DDBJ whole genome shotgun (WGS) entry which is preliminary data.</text>
</comment>
<sequence length="515" mass="58442">LLIPLLAVAAAVILILFRRQSPNLPPSPARLPIIGNLHQIGFLPHRSLKSLSDRYGPLMLLRLGASPVLIVSSSAAAREIMKVQDVVFADRPYVGMGEKLFYGSRDLAFAPYGEYWRQMRSICAIHLFSIKKVESFSRIREEEVSNTINKIRAIGTSSSSAVVNLSEMIVKYTNDVICRATLGRKYGDDSDGERFKDLLAELARILGTVDFEDYIPWLGRWINRFNGFDSRIDGLARELDEFLESILRQRREKTKKKEINEEEEESSSSFIDILLEFQMENRIKSPVEDEAIKAVILVSRLIYTGNYFEGVFFFFGSKQDMFAAGTDTISTAIEWTMAELLKNPTSMKILREEMTSFEISKANLDEMRYLKAVIKETFRLHPPIPLLMPHKSTRRTTVFGYDVAPQMRVIINAWAIGQDPSLWEDPEQFKPERFLKDDTAEGIDYRGLNFELIPFGAGRRGCPGMAFATSTMLPIIAKLVQNFHLSLPDGEKEIDLEMNEAPGISVTKKYPLLVV</sequence>
<feature type="signal peptide" evidence="15">
    <location>
        <begin position="1"/>
        <end position="22"/>
    </location>
</feature>
<dbReference type="InterPro" id="IPR017972">
    <property type="entry name" value="Cyt_P450_CS"/>
</dbReference>
<feature type="coiled-coil region" evidence="14">
    <location>
        <begin position="232"/>
        <end position="263"/>
    </location>
</feature>
<keyword evidence="15" id="KW-0732">Signal</keyword>
<dbReference type="InterPro" id="IPR001128">
    <property type="entry name" value="Cyt_P450"/>
</dbReference>
<dbReference type="AlphaFoldDB" id="S8DVL5"/>
<dbReference type="PANTHER" id="PTHR47955">
    <property type="entry name" value="CYTOCHROME P450 FAMILY 71 PROTEIN"/>
    <property type="match status" value="1"/>
</dbReference>
<dbReference type="FunFam" id="1.10.630.10:FF:000043">
    <property type="entry name" value="Cytochrome P450 99A2"/>
    <property type="match status" value="1"/>
</dbReference>
<dbReference type="InterPro" id="IPR036396">
    <property type="entry name" value="Cyt_P450_sf"/>
</dbReference>
<evidence type="ECO:0000256" key="7">
    <source>
        <dbReference type="ARBA" id="ARBA00022989"/>
    </source>
</evidence>
<dbReference type="CDD" id="cd11072">
    <property type="entry name" value="CYP71-like"/>
    <property type="match status" value="1"/>
</dbReference>
<comment type="cofactor">
    <cofactor evidence="1 12">
        <name>heme</name>
        <dbReference type="ChEBI" id="CHEBI:30413"/>
    </cofactor>
</comment>
<organism evidence="16 17">
    <name type="scientific">Genlisea aurea</name>
    <dbReference type="NCBI Taxonomy" id="192259"/>
    <lineage>
        <taxon>Eukaryota</taxon>
        <taxon>Viridiplantae</taxon>
        <taxon>Streptophyta</taxon>
        <taxon>Embryophyta</taxon>
        <taxon>Tracheophyta</taxon>
        <taxon>Spermatophyta</taxon>
        <taxon>Magnoliopsida</taxon>
        <taxon>eudicotyledons</taxon>
        <taxon>Gunneridae</taxon>
        <taxon>Pentapetalae</taxon>
        <taxon>asterids</taxon>
        <taxon>lamiids</taxon>
        <taxon>Lamiales</taxon>
        <taxon>Lentibulariaceae</taxon>
        <taxon>Genlisea</taxon>
    </lineage>
</organism>
<keyword evidence="7" id="KW-1133">Transmembrane helix</keyword>
<dbReference type="GO" id="GO:0005506">
    <property type="term" value="F:iron ion binding"/>
    <property type="evidence" value="ECO:0007669"/>
    <property type="project" value="InterPro"/>
</dbReference>
<evidence type="ECO:0008006" key="18">
    <source>
        <dbReference type="Google" id="ProtNLM"/>
    </source>
</evidence>
<evidence type="ECO:0000256" key="14">
    <source>
        <dbReference type="SAM" id="Coils"/>
    </source>
</evidence>
<dbReference type="PANTHER" id="PTHR47955:SF15">
    <property type="entry name" value="CYTOCHROME P450 71A2-LIKE"/>
    <property type="match status" value="1"/>
</dbReference>
<keyword evidence="17" id="KW-1185">Reference proteome</keyword>